<dbReference type="AlphaFoldDB" id="A0A7Z1MKE6"/>
<name>A0A7Z1MKE6_9VIBR</name>
<organism evidence="3">
    <name type="scientific">Vibrio cyclitrophicus</name>
    <dbReference type="NCBI Taxonomy" id="47951"/>
    <lineage>
        <taxon>Bacteria</taxon>
        <taxon>Pseudomonadati</taxon>
        <taxon>Pseudomonadota</taxon>
        <taxon>Gammaproteobacteria</taxon>
        <taxon>Vibrionales</taxon>
        <taxon>Vibrionaceae</taxon>
        <taxon>Vibrio</taxon>
    </lineage>
</organism>
<reference evidence="3" key="1">
    <citation type="submission" date="2016-07" db="EMBL/GenBank/DDBJ databases">
        <authorList>
            <person name="Kauffman K."/>
            <person name="Arevalo P."/>
            <person name="Polz M.F."/>
        </authorList>
    </citation>
    <scope>NUCLEOTIDE SEQUENCE</scope>
    <source>
        <strain evidence="3">10N.222.46.E12</strain>
    </source>
</reference>
<dbReference type="PIRSF" id="PIRSF003259">
    <property type="entry name" value="Pilus_assembly_TraL"/>
    <property type="match status" value="1"/>
</dbReference>
<protein>
    <recommendedName>
        <fullName evidence="1">Protein TraL</fullName>
    </recommendedName>
</protein>
<dbReference type="EMBL" id="MDBS01000020">
    <property type="protein sequence ID" value="PMP30523.1"/>
    <property type="molecule type" value="Genomic_DNA"/>
</dbReference>
<dbReference type="Pfam" id="PF07178">
    <property type="entry name" value="TraL"/>
    <property type="match status" value="1"/>
</dbReference>
<dbReference type="NCBIfam" id="TIGR02762">
    <property type="entry name" value="TraL_TIGR"/>
    <property type="match status" value="1"/>
</dbReference>
<gene>
    <name evidence="3" type="ORF">BCS90_14575</name>
</gene>
<dbReference type="GO" id="GO:0009279">
    <property type="term" value="C:cell outer membrane"/>
    <property type="evidence" value="ECO:0007669"/>
    <property type="project" value="UniProtKB-SubCell"/>
</dbReference>
<keyword evidence="2" id="KW-0812">Transmembrane</keyword>
<keyword evidence="1 2" id="KW-0472">Membrane</keyword>
<feature type="transmembrane region" description="Helical" evidence="2">
    <location>
        <begin position="28"/>
        <end position="56"/>
    </location>
</feature>
<evidence type="ECO:0000313" key="3">
    <source>
        <dbReference type="EMBL" id="PMP30523.1"/>
    </source>
</evidence>
<evidence type="ECO:0000256" key="1">
    <source>
        <dbReference type="PIRNR" id="PIRNR003259"/>
    </source>
</evidence>
<keyword evidence="2" id="KW-1133">Transmembrane helix</keyword>
<evidence type="ECO:0000256" key="2">
    <source>
        <dbReference type="SAM" id="Phobius"/>
    </source>
</evidence>
<sequence>MENKHQFFYIPRHLDRGKTTLGLPSDEIVPAIGLLVLLFASRHEVLALIACVVWFVGLRQIKRQYGDKAILLMCYWYGNKPMSESMFPCTPPSQKRYWLK</sequence>
<comment type="function">
    <text evidence="1">Membrane protein involved in F pilin formation.</text>
</comment>
<comment type="subcellular location">
    <subcellularLocation>
        <location evidence="1">Cell outer membrane</location>
    </subcellularLocation>
</comment>
<proteinExistence type="predicted"/>
<accession>A0A7Z1MKE6</accession>
<keyword evidence="1" id="KW-0184">Conjugation</keyword>
<dbReference type="RefSeq" id="WP_154723951.1">
    <property type="nucleotide sequence ID" value="NZ_CP170597.1"/>
</dbReference>
<comment type="caution">
    <text evidence="3">The sequence shown here is derived from an EMBL/GenBank/DDBJ whole genome shotgun (WGS) entry which is preliminary data.</text>
</comment>
<dbReference type="InterPro" id="IPR009838">
    <property type="entry name" value="T4SS_TraL"/>
</dbReference>
<dbReference type="InterPro" id="IPR016382">
    <property type="entry name" value="Pilus_assmbly_TraL"/>
</dbReference>
<keyword evidence="1" id="KW-0998">Cell outer membrane</keyword>
<reference evidence="3" key="2">
    <citation type="journal article" date="2018" name="Nature">
        <title>A major lineage of non-tailed dsDNA viruses as unrecognized killers of marine bacteria.</title>
        <authorList>
            <person name="Kauffman K.M."/>
            <person name="Hussain F.A."/>
            <person name="Yang J."/>
            <person name="Arevalo P."/>
            <person name="Brown J.M."/>
            <person name="Chang W.K."/>
            <person name="VanInsberghe D."/>
            <person name="Elsherbini J."/>
            <person name="Sharma R.S."/>
            <person name="Cutler M.B."/>
            <person name="Kelly L."/>
            <person name="Polz M.F."/>
        </authorList>
    </citation>
    <scope>NUCLEOTIDE SEQUENCE</scope>
    <source>
        <strain evidence="3">10N.222.46.E12</strain>
    </source>
</reference>
<dbReference type="GO" id="GO:0009297">
    <property type="term" value="P:pilus assembly"/>
    <property type="evidence" value="ECO:0007669"/>
    <property type="project" value="UniProtKB-UniRule"/>
</dbReference>